<dbReference type="AlphaFoldDB" id="A0AAE0BQB3"/>
<evidence type="ECO:0000313" key="2">
    <source>
        <dbReference type="EMBL" id="KAK3239929.1"/>
    </source>
</evidence>
<feature type="region of interest" description="Disordered" evidence="1">
    <location>
        <begin position="1"/>
        <end position="114"/>
    </location>
</feature>
<evidence type="ECO:0000256" key="1">
    <source>
        <dbReference type="SAM" id="MobiDB-lite"/>
    </source>
</evidence>
<comment type="caution">
    <text evidence="2">The sequence shown here is derived from an EMBL/GenBank/DDBJ whole genome shotgun (WGS) entry which is preliminary data.</text>
</comment>
<organism evidence="2 3">
    <name type="scientific">Cymbomonas tetramitiformis</name>
    <dbReference type="NCBI Taxonomy" id="36881"/>
    <lineage>
        <taxon>Eukaryota</taxon>
        <taxon>Viridiplantae</taxon>
        <taxon>Chlorophyta</taxon>
        <taxon>Pyramimonadophyceae</taxon>
        <taxon>Pyramimonadales</taxon>
        <taxon>Pyramimonadaceae</taxon>
        <taxon>Cymbomonas</taxon>
    </lineage>
</organism>
<accession>A0AAE0BQB3</accession>
<sequence>MLKMQGAEGKPTHQNEGQPTIPDQAGSPSPTEEPPSQPIEDEMLEGLNKLAEQQEAPQEEMERARRAHHNRVTEESTVHTLLTDPAPRTRWNQKKHDIANHRMENRRAGPVTKAQVTKDWLNKAMEHLNGDKATAQNSK</sequence>
<dbReference type="Proteomes" id="UP001190700">
    <property type="component" value="Unassembled WGS sequence"/>
</dbReference>
<keyword evidence="3" id="KW-1185">Reference proteome</keyword>
<protein>
    <submittedName>
        <fullName evidence="2">Uncharacterized protein</fullName>
    </submittedName>
</protein>
<feature type="compositionally biased region" description="Basic and acidic residues" evidence="1">
    <location>
        <begin position="94"/>
        <end position="107"/>
    </location>
</feature>
<proteinExistence type="predicted"/>
<gene>
    <name evidence="2" type="ORF">CYMTET_50182</name>
</gene>
<evidence type="ECO:0000313" key="3">
    <source>
        <dbReference type="Proteomes" id="UP001190700"/>
    </source>
</evidence>
<name>A0AAE0BQB3_9CHLO</name>
<dbReference type="EMBL" id="LGRX02033781">
    <property type="protein sequence ID" value="KAK3239929.1"/>
    <property type="molecule type" value="Genomic_DNA"/>
</dbReference>
<reference evidence="2 3" key="1">
    <citation type="journal article" date="2015" name="Genome Biol. Evol.">
        <title>Comparative Genomics of a Bacterivorous Green Alga Reveals Evolutionary Causalities and Consequences of Phago-Mixotrophic Mode of Nutrition.</title>
        <authorList>
            <person name="Burns J.A."/>
            <person name="Paasch A."/>
            <person name="Narechania A."/>
            <person name="Kim E."/>
        </authorList>
    </citation>
    <scope>NUCLEOTIDE SEQUENCE [LARGE SCALE GENOMIC DNA]</scope>
    <source>
        <strain evidence="2 3">PLY_AMNH</strain>
    </source>
</reference>